<evidence type="ECO:0000313" key="3">
    <source>
        <dbReference type="Proteomes" id="UP001432168"/>
    </source>
</evidence>
<keyword evidence="3" id="KW-1185">Reference proteome</keyword>
<evidence type="ECO:0008006" key="4">
    <source>
        <dbReference type="Google" id="ProtNLM"/>
    </source>
</evidence>
<dbReference type="Proteomes" id="UP001432168">
    <property type="component" value="Chromosome"/>
</dbReference>
<evidence type="ECO:0000256" key="1">
    <source>
        <dbReference type="SAM" id="MobiDB-lite"/>
    </source>
</evidence>
<sequence>MTAPRALPNERHERLIAMRSERRHVADADVEAAIEEVDNSGLVPLLEEFVHLPRGRRRTLHLRSLLIGLHLCTQDTIGKIVLERVTDILYFRITPHLRELLGIGEYPDNDQGFEAAYAVVRRLFHSMKDAMNPSPLPPNGHLSRQEAQDLSSAADIEDLAERERRLALFTEFVLDASVRPLRGLLTELAEVSLGIDATPVRTFSRGRRTNGPELATDPDAGWYVREGDHRDPDAPVSDSMRPPQPPAKKRKAEQRQGKRKTSLKKKYLFGYDAHLIVTRDAEHDAVLLDDGTPNPDVLPVVVLGAALDKPGHRPAYNGLKILNRLRERGYKPGYLAGDRAYNNSEPDEWQLPVRAMDYKPVYDYREDQLGRQAGTQGAILVEGRWYCPSMPEPLINATIDLHAERIDRETWVRLIAARRGYRVMPKQNADAEGYQRMMCPAEAGKAQCPIKPHTMGRGIHLPLVDPEPSPTGSVKVCRQRAITIGPEAGAKHWQALEYGGPEWQKIYFRLRNSIEGYNGYAKNPLAEGIESAGSRRIRGIAAQTILLAFQLAHANRRKIRRWLDTLALGSERPRRRTHHRRRPTSTQGTWTPTGHLTPAA</sequence>
<feature type="compositionally biased region" description="Basic residues" evidence="1">
    <location>
        <begin position="247"/>
        <end position="261"/>
    </location>
</feature>
<evidence type="ECO:0000313" key="2">
    <source>
        <dbReference type="EMBL" id="WUT48586.1"/>
    </source>
</evidence>
<proteinExistence type="predicted"/>
<dbReference type="RefSeq" id="WP_329245394.1">
    <property type="nucleotide sequence ID" value="NZ_CP109011.1"/>
</dbReference>
<dbReference type="EMBL" id="CP109011">
    <property type="protein sequence ID" value="WUT48586.1"/>
    <property type="molecule type" value="Genomic_DNA"/>
</dbReference>
<organism evidence="2 3">
    <name type="scientific">Streptomyces pseudovenezuelae</name>
    <dbReference type="NCBI Taxonomy" id="67350"/>
    <lineage>
        <taxon>Bacteria</taxon>
        <taxon>Bacillati</taxon>
        <taxon>Actinomycetota</taxon>
        <taxon>Actinomycetes</taxon>
        <taxon>Kitasatosporales</taxon>
        <taxon>Streptomycetaceae</taxon>
        <taxon>Streptomyces</taxon>
        <taxon>Streptomyces aurantiacus group</taxon>
    </lineage>
</organism>
<feature type="compositionally biased region" description="Polar residues" evidence="1">
    <location>
        <begin position="585"/>
        <end position="594"/>
    </location>
</feature>
<accession>A0ABZ1XAK2</accession>
<feature type="region of interest" description="Disordered" evidence="1">
    <location>
        <begin position="130"/>
        <end position="150"/>
    </location>
</feature>
<gene>
    <name evidence="2" type="ORF">OG929_42525</name>
</gene>
<reference evidence="2" key="1">
    <citation type="submission" date="2022-10" db="EMBL/GenBank/DDBJ databases">
        <title>The complete genomes of actinobacterial strains from the NBC collection.</title>
        <authorList>
            <person name="Joergensen T.S."/>
            <person name="Alvarez Arevalo M."/>
            <person name="Sterndorff E.B."/>
            <person name="Faurdal D."/>
            <person name="Vuksanovic O."/>
            <person name="Mourched A.-S."/>
            <person name="Charusanti P."/>
            <person name="Shaw S."/>
            <person name="Blin K."/>
            <person name="Weber T."/>
        </authorList>
    </citation>
    <scope>NUCLEOTIDE SEQUENCE</scope>
    <source>
        <strain evidence="2">NBC_00686</strain>
    </source>
</reference>
<feature type="region of interest" description="Disordered" evidence="1">
    <location>
        <begin position="202"/>
        <end position="261"/>
    </location>
</feature>
<name>A0ABZ1XAK2_9ACTN</name>
<protein>
    <recommendedName>
        <fullName evidence="4">Transposase</fullName>
    </recommendedName>
</protein>
<feature type="compositionally biased region" description="Basic residues" evidence="1">
    <location>
        <begin position="573"/>
        <end position="583"/>
    </location>
</feature>
<feature type="region of interest" description="Disordered" evidence="1">
    <location>
        <begin position="572"/>
        <end position="600"/>
    </location>
</feature>